<feature type="transmembrane region" description="Helical" evidence="1">
    <location>
        <begin position="84"/>
        <end position="101"/>
    </location>
</feature>
<evidence type="ECO:0000313" key="3">
    <source>
        <dbReference type="EMBL" id="KKN06806.1"/>
    </source>
</evidence>
<keyword evidence="1" id="KW-0812">Transmembrane</keyword>
<dbReference type="Pfam" id="PF04892">
    <property type="entry name" value="VanZ"/>
    <property type="match status" value="1"/>
</dbReference>
<feature type="domain" description="VanZ-like" evidence="2">
    <location>
        <begin position="65"/>
        <end position="181"/>
    </location>
</feature>
<evidence type="ECO:0000256" key="1">
    <source>
        <dbReference type="SAM" id="Phobius"/>
    </source>
</evidence>
<name>A0A0F9Q0M8_9ZZZZ</name>
<dbReference type="AlphaFoldDB" id="A0A0F9Q0M8"/>
<dbReference type="EMBL" id="LAZR01004642">
    <property type="protein sequence ID" value="KKN06806.1"/>
    <property type="molecule type" value="Genomic_DNA"/>
</dbReference>
<gene>
    <name evidence="3" type="ORF">LCGC14_1073580</name>
</gene>
<protein>
    <recommendedName>
        <fullName evidence="2">VanZ-like domain-containing protein</fullName>
    </recommendedName>
</protein>
<dbReference type="NCBIfam" id="NF037970">
    <property type="entry name" value="vanZ_1"/>
    <property type="match status" value="1"/>
</dbReference>
<keyword evidence="1" id="KW-0472">Membrane</keyword>
<proteinExistence type="predicted"/>
<evidence type="ECO:0000259" key="2">
    <source>
        <dbReference type="Pfam" id="PF04892"/>
    </source>
</evidence>
<comment type="caution">
    <text evidence="3">The sequence shown here is derived from an EMBL/GenBank/DDBJ whole genome shotgun (WGS) entry which is preliminary data.</text>
</comment>
<dbReference type="InterPro" id="IPR006976">
    <property type="entry name" value="VanZ-like"/>
</dbReference>
<feature type="transmembrane region" description="Helical" evidence="1">
    <location>
        <begin position="49"/>
        <end position="72"/>
    </location>
</feature>
<feature type="transmembrane region" description="Helical" evidence="1">
    <location>
        <begin position="107"/>
        <end position="125"/>
    </location>
</feature>
<feature type="transmembrane region" description="Helical" evidence="1">
    <location>
        <begin position="132"/>
        <end position="154"/>
    </location>
</feature>
<organism evidence="3">
    <name type="scientific">marine sediment metagenome</name>
    <dbReference type="NCBI Taxonomy" id="412755"/>
    <lineage>
        <taxon>unclassified sequences</taxon>
        <taxon>metagenomes</taxon>
        <taxon>ecological metagenomes</taxon>
    </lineage>
</organism>
<feature type="transmembrane region" description="Helical" evidence="1">
    <location>
        <begin position="166"/>
        <end position="184"/>
    </location>
</feature>
<reference evidence="3" key="1">
    <citation type="journal article" date="2015" name="Nature">
        <title>Complex archaea that bridge the gap between prokaryotes and eukaryotes.</title>
        <authorList>
            <person name="Spang A."/>
            <person name="Saw J.H."/>
            <person name="Jorgensen S.L."/>
            <person name="Zaremba-Niedzwiedzka K."/>
            <person name="Martijn J."/>
            <person name="Lind A.E."/>
            <person name="van Eijk R."/>
            <person name="Schleper C."/>
            <person name="Guy L."/>
            <person name="Ettema T.J."/>
        </authorList>
    </citation>
    <scope>NUCLEOTIDE SEQUENCE</scope>
</reference>
<feature type="transmembrane region" description="Helical" evidence="1">
    <location>
        <begin position="18"/>
        <end position="37"/>
    </location>
</feature>
<sequence length="202" mass="23201">MYVKDAKNILSIWFQSKLFVWSLIGCYVTFIYSTLYIMRPILNFLKATLGGYLNLGIVIIFLIMLSLVLVHIISNRARYGVSQYLWFSFISCLYGLAIYIVDVPEEQVHFIEYGILSGLIYIALTHDIHNNVYAYFLTVFIVFIFGAVDEVIQWILPNRIFDIRDIVINGIAGILVQLLIAMVISKRKVILISHGKDYVGKC</sequence>
<accession>A0A0F9Q0M8</accession>
<keyword evidence="1" id="KW-1133">Transmembrane helix</keyword>